<comment type="caution">
    <text evidence="3">The sequence shown here is derived from an EMBL/GenBank/DDBJ whole genome shotgun (WGS) entry which is preliminary data.</text>
</comment>
<feature type="coiled-coil region" evidence="1">
    <location>
        <begin position="39"/>
        <end position="101"/>
    </location>
</feature>
<keyword evidence="1" id="KW-0175">Coiled coil</keyword>
<feature type="signal peptide" evidence="2">
    <location>
        <begin position="1"/>
        <end position="18"/>
    </location>
</feature>
<evidence type="ECO:0000313" key="3">
    <source>
        <dbReference type="EMBL" id="MFD1743858.1"/>
    </source>
</evidence>
<evidence type="ECO:0000256" key="2">
    <source>
        <dbReference type="SAM" id="SignalP"/>
    </source>
</evidence>
<protein>
    <recommendedName>
        <fullName evidence="5">DNA repair protein</fullName>
    </recommendedName>
</protein>
<proteinExistence type="predicted"/>
<feature type="chain" id="PRO_5045851326" description="DNA repair protein" evidence="2">
    <location>
        <begin position="19"/>
        <end position="299"/>
    </location>
</feature>
<name>A0ABW4LXF5_9HYPH</name>
<keyword evidence="2" id="KW-0732">Signal</keyword>
<reference evidence="4" key="1">
    <citation type="journal article" date="2019" name="Int. J. Syst. Evol. Microbiol.">
        <title>The Global Catalogue of Microorganisms (GCM) 10K type strain sequencing project: providing services to taxonomists for standard genome sequencing and annotation.</title>
        <authorList>
            <consortium name="The Broad Institute Genomics Platform"/>
            <consortium name="The Broad Institute Genome Sequencing Center for Infectious Disease"/>
            <person name="Wu L."/>
            <person name="Ma J."/>
        </authorList>
    </citation>
    <scope>NUCLEOTIDE SEQUENCE [LARGE SCALE GENOMIC DNA]</scope>
    <source>
        <strain evidence="4">CG52</strain>
    </source>
</reference>
<gene>
    <name evidence="3" type="ORF">ACFSE1_00115</name>
</gene>
<keyword evidence="4" id="KW-1185">Reference proteome</keyword>
<accession>A0ABW4LXF5</accession>
<sequence>MRLKSYILLATASFAFQAGLLGLPANHLAHADVLSSQQLEQFQAELQRVEDGRKGLTSQADCLKNFVVKQQEFVSERELALGEALNRQHALEARVAQLQQEFHGHAALLQAESVNMAQRAAAVEHARRERDEQAARLKTCNDVLFFLPGICKAGEEAVIGIGWMNNAEADLRAAEPRLREAQNGFNEVQQRLAQSSQQLAETQQDHQRIREVVTQTELTIAHTKAANSRINEKIQDFNRLAVNFSATLGDAADLDMDDVRLRTINRLIEEGRSLTSAMPAFIEVTRSELPEEARRTCSL</sequence>
<evidence type="ECO:0000256" key="1">
    <source>
        <dbReference type="SAM" id="Coils"/>
    </source>
</evidence>
<dbReference type="Proteomes" id="UP001597322">
    <property type="component" value="Unassembled WGS sequence"/>
</dbReference>
<dbReference type="EMBL" id="JBHUEQ010000002">
    <property type="protein sequence ID" value="MFD1743858.1"/>
    <property type="molecule type" value="Genomic_DNA"/>
</dbReference>
<evidence type="ECO:0000313" key="4">
    <source>
        <dbReference type="Proteomes" id="UP001597322"/>
    </source>
</evidence>
<organism evidence="3 4">
    <name type="scientific">Rhizobium helianthi</name>
    <dbReference type="NCBI Taxonomy" id="1132695"/>
    <lineage>
        <taxon>Bacteria</taxon>
        <taxon>Pseudomonadati</taxon>
        <taxon>Pseudomonadota</taxon>
        <taxon>Alphaproteobacteria</taxon>
        <taxon>Hyphomicrobiales</taxon>
        <taxon>Rhizobiaceae</taxon>
        <taxon>Rhizobium/Agrobacterium group</taxon>
        <taxon>Rhizobium</taxon>
    </lineage>
</organism>
<dbReference type="RefSeq" id="WP_377394759.1">
    <property type="nucleotide sequence ID" value="NZ_JBHUEQ010000002.1"/>
</dbReference>
<evidence type="ECO:0008006" key="5">
    <source>
        <dbReference type="Google" id="ProtNLM"/>
    </source>
</evidence>
<feature type="coiled-coil region" evidence="1">
    <location>
        <begin position="178"/>
        <end position="212"/>
    </location>
</feature>